<evidence type="ECO:0000256" key="8">
    <source>
        <dbReference type="ARBA" id="ARBA00022842"/>
    </source>
</evidence>
<keyword evidence="4" id="KW-0285">Flavoprotein</keyword>
<dbReference type="GO" id="GO:0046872">
    <property type="term" value="F:metal ion binding"/>
    <property type="evidence" value="ECO:0007669"/>
    <property type="project" value="UniProtKB-KW"/>
</dbReference>
<name>D9X7M3_STRVT</name>
<evidence type="ECO:0000256" key="1">
    <source>
        <dbReference type="ARBA" id="ARBA00001946"/>
    </source>
</evidence>
<dbReference type="Pfam" id="PF02424">
    <property type="entry name" value="ApbE"/>
    <property type="match status" value="2"/>
</dbReference>
<evidence type="ECO:0000256" key="5">
    <source>
        <dbReference type="ARBA" id="ARBA00022679"/>
    </source>
</evidence>
<evidence type="ECO:0000313" key="11">
    <source>
        <dbReference type="EMBL" id="EFL29919.1"/>
    </source>
</evidence>
<comment type="cofactor">
    <cofactor evidence="1">
        <name>Mg(2+)</name>
        <dbReference type="ChEBI" id="CHEBI:18420"/>
    </cofactor>
</comment>
<dbReference type="AlphaFoldDB" id="D9X7M3"/>
<reference evidence="12" key="1">
    <citation type="submission" date="2009-02" db="EMBL/GenBank/DDBJ databases">
        <title>Annotation of Streptomyces viridochromogenes strain DSM 40736.</title>
        <authorList>
            <consortium name="The Broad Institute Genome Sequencing Platform"/>
            <consortium name="Broad Institute Microbial Sequencing Center"/>
            <person name="Fischbach M."/>
            <person name="Godfrey P."/>
            <person name="Ward D."/>
            <person name="Young S."/>
            <person name="Zeng Q."/>
            <person name="Koehrsen M."/>
            <person name="Alvarado L."/>
            <person name="Berlin A.M."/>
            <person name="Bochicchio J."/>
            <person name="Borenstein D."/>
            <person name="Chapman S.B."/>
            <person name="Chen Z."/>
            <person name="Engels R."/>
            <person name="Freedman E."/>
            <person name="Gellesch M."/>
            <person name="Goldberg J."/>
            <person name="Griggs A."/>
            <person name="Gujja S."/>
            <person name="Heilman E.R."/>
            <person name="Heiman D.I."/>
            <person name="Hepburn T.A."/>
            <person name="Howarth C."/>
            <person name="Jen D."/>
            <person name="Larson L."/>
            <person name="Lewis B."/>
            <person name="Mehta T."/>
            <person name="Park D."/>
            <person name="Pearson M."/>
            <person name="Richards J."/>
            <person name="Roberts A."/>
            <person name="Saif S."/>
            <person name="Shea T.D."/>
            <person name="Shenoy N."/>
            <person name="Sisk P."/>
            <person name="Stolte C."/>
            <person name="Sykes S.N."/>
            <person name="Thomson T."/>
            <person name="Walk T."/>
            <person name="White J."/>
            <person name="Yandava C."/>
            <person name="Straight P."/>
            <person name="Clardy J."/>
            <person name="Hung D."/>
            <person name="Kolter R."/>
            <person name="Mekalanos J."/>
            <person name="Walker S."/>
            <person name="Walsh C.T."/>
            <person name="Wieland-Brown L.C."/>
            <person name="Haas B."/>
            <person name="Nusbaum C."/>
            <person name="Birren B."/>
        </authorList>
    </citation>
    <scope>NUCLEOTIDE SEQUENCE [LARGE SCALE GENOMIC DNA]</scope>
    <source>
        <strain evidence="12">DSM 40736 / JCM 4977 / BCRC 1201 / Tue 494</strain>
    </source>
</reference>
<dbReference type="PANTHER" id="PTHR30040">
    <property type="entry name" value="THIAMINE BIOSYNTHESIS LIPOPROTEIN APBE"/>
    <property type="match status" value="1"/>
</dbReference>
<keyword evidence="12" id="KW-1185">Reference proteome</keyword>
<gene>
    <name evidence="11" type="ORF">SSQG_00437</name>
</gene>
<evidence type="ECO:0000256" key="6">
    <source>
        <dbReference type="ARBA" id="ARBA00022723"/>
    </source>
</evidence>
<dbReference type="EMBL" id="GG657757">
    <property type="protein sequence ID" value="EFL29919.1"/>
    <property type="molecule type" value="Genomic_DNA"/>
</dbReference>
<evidence type="ECO:0000256" key="4">
    <source>
        <dbReference type="ARBA" id="ARBA00022630"/>
    </source>
</evidence>
<dbReference type="RefSeq" id="WP_003988027.1">
    <property type="nucleotide sequence ID" value="NZ_GG657757.1"/>
</dbReference>
<evidence type="ECO:0000256" key="2">
    <source>
        <dbReference type="ARBA" id="ARBA00011955"/>
    </source>
</evidence>
<keyword evidence="8" id="KW-0460">Magnesium</keyword>
<protein>
    <recommendedName>
        <fullName evidence="3">FAD:protein FMN transferase</fullName>
        <ecNumber evidence="2">2.7.1.180</ecNumber>
    </recommendedName>
    <alternativeName>
        <fullName evidence="9">Flavin transferase</fullName>
    </alternativeName>
</protein>
<proteinExistence type="predicted"/>
<evidence type="ECO:0000256" key="3">
    <source>
        <dbReference type="ARBA" id="ARBA00016337"/>
    </source>
</evidence>
<organism evidence="11 12">
    <name type="scientific">Streptomyces viridochromogenes (strain DSM 40736 / JCM 4977 / BCRC 1201 / Tue 494)</name>
    <dbReference type="NCBI Taxonomy" id="591159"/>
    <lineage>
        <taxon>Bacteria</taxon>
        <taxon>Bacillati</taxon>
        <taxon>Actinomycetota</taxon>
        <taxon>Actinomycetes</taxon>
        <taxon>Kitasatosporales</taxon>
        <taxon>Streptomycetaceae</taxon>
        <taxon>Streptomyces</taxon>
    </lineage>
</organism>
<evidence type="ECO:0000256" key="10">
    <source>
        <dbReference type="ARBA" id="ARBA00048540"/>
    </source>
</evidence>
<sequence length="251" mass="26740">MGTVFSFDIRDAPTRAVRHALDRAVAWLHQVDEVFSTYRPGSQISRLSRGEITLADCDRDVAEVLWLCENAERLTDGWFSRAPGGRLDPTGLVKGWAIERASVILERAGARNTCVNGGGDVQLRGECAPGVPWRVGIACPARPGQLCALVTGRDLAVATSGTAERGAHILDPHTGRPADSGLLSITLVGRHLTDIDVCATAAFAMGPRARAWVESLPGVEAFAVTSDSHTWWTRGFPGVAGSSSSSVTWPV</sequence>
<accession>D9X7M3</accession>
<dbReference type="EC" id="2.7.1.180" evidence="2"/>
<evidence type="ECO:0000256" key="9">
    <source>
        <dbReference type="ARBA" id="ARBA00031306"/>
    </source>
</evidence>
<keyword evidence="7" id="KW-0274">FAD</keyword>
<keyword evidence="6" id="KW-0479">Metal-binding</keyword>
<comment type="catalytic activity">
    <reaction evidence="10">
        <text>L-threonyl-[protein] + FAD = FMN-L-threonyl-[protein] + AMP + H(+)</text>
        <dbReference type="Rhea" id="RHEA:36847"/>
        <dbReference type="Rhea" id="RHEA-COMP:11060"/>
        <dbReference type="Rhea" id="RHEA-COMP:11061"/>
        <dbReference type="ChEBI" id="CHEBI:15378"/>
        <dbReference type="ChEBI" id="CHEBI:30013"/>
        <dbReference type="ChEBI" id="CHEBI:57692"/>
        <dbReference type="ChEBI" id="CHEBI:74257"/>
        <dbReference type="ChEBI" id="CHEBI:456215"/>
        <dbReference type="EC" id="2.7.1.180"/>
    </reaction>
</comment>
<keyword evidence="11" id="KW-0449">Lipoprotein</keyword>
<dbReference type="OrthoDB" id="9778595at2"/>
<dbReference type="Gene3D" id="3.10.520.10">
    <property type="entry name" value="ApbE-like domains"/>
    <property type="match status" value="2"/>
</dbReference>
<evidence type="ECO:0000256" key="7">
    <source>
        <dbReference type="ARBA" id="ARBA00022827"/>
    </source>
</evidence>
<dbReference type="STRING" id="591159.SSQG_00437"/>
<dbReference type="eggNOG" id="COG1477">
    <property type="taxonomic scope" value="Bacteria"/>
</dbReference>
<keyword evidence="5" id="KW-0808">Transferase</keyword>
<dbReference type="Proteomes" id="UP000004184">
    <property type="component" value="Unassembled WGS sequence"/>
</dbReference>
<evidence type="ECO:0000313" key="12">
    <source>
        <dbReference type="Proteomes" id="UP000004184"/>
    </source>
</evidence>
<dbReference type="InterPro" id="IPR003374">
    <property type="entry name" value="ApbE-like_sf"/>
</dbReference>
<dbReference type="InterPro" id="IPR024932">
    <property type="entry name" value="ApbE"/>
</dbReference>
<dbReference type="SUPFAM" id="SSF143631">
    <property type="entry name" value="ApbE-like"/>
    <property type="match status" value="1"/>
</dbReference>
<dbReference type="PANTHER" id="PTHR30040:SF2">
    <property type="entry name" value="FAD:PROTEIN FMN TRANSFERASE"/>
    <property type="match status" value="1"/>
</dbReference>
<dbReference type="HOGENOM" id="CLU_044403_4_1_11"/>
<dbReference type="GO" id="GO:0016740">
    <property type="term" value="F:transferase activity"/>
    <property type="evidence" value="ECO:0007669"/>
    <property type="project" value="UniProtKB-KW"/>
</dbReference>